<gene>
    <name evidence="3" type="ORF">D3880_18670</name>
</gene>
<dbReference type="PANTHER" id="PTHR42928">
    <property type="entry name" value="TRICARBOXYLATE-BINDING PROTEIN"/>
    <property type="match status" value="1"/>
</dbReference>
<dbReference type="SUPFAM" id="SSF53850">
    <property type="entry name" value="Periplasmic binding protein-like II"/>
    <property type="match status" value="1"/>
</dbReference>
<proteinExistence type="inferred from homology"/>
<dbReference type="OrthoDB" id="9780943at2"/>
<sequence length="324" mass="35073">MHLIFFRLLLAGLCLLTGPAAAAPQQFECIAPAAPGGGFDLTCQLTRSALEQAGLLPAPMHIRYLPGGVGALAYNAMAGSRAAEAGTLTAWSSGSLLNLAQGKFGRFDEHAVQWLAAIGTSYGAIAVRSDSPYRDLGELLVALKRNPEQLVFGISGTLGSNDWMQIALLARAAGIEPRRLHYVALEGGGAIATALQGGYVQVASTDIADSMPRVQRGEMRLLAVFAEQRLAEPAMAAIPTAREQGYDIVRPVVRGLYLGGQVSAEDYRWWQQRFEQLLASAQFARLRDERQLLPFALTGAELQAYVRERVAEYRRLSREFGVLE</sequence>
<keyword evidence="4" id="KW-1185">Reference proteome</keyword>
<evidence type="ECO:0000256" key="2">
    <source>
        <dbReference type="SAM" id="SignalP"/>
    </source>
</evidence>
<comment type="similarity">
    <text evidence="1">Belongs to the UPF0065 (bug) family.</text>
</comment>
<dbReference type="PIRSF" id="PIRSF017082">
    <property type="entry name" value="YflP"/>
    <property type="match status" value="1"/>
</dbReference>
<dbReference type="Proteomes" id="UP000265560">
    <property type="component" value="Chromosome"/>
</dbReference>
<dbReference type="Gene3D" id="3.40.190.10">
    <property type="entry name" value="Periplasmic binding protein-like II"/>
    <property type="match status" value="1"/>
</dbReference>
<reference evidence="4" key="1">
    <citation type="submission" date="2018-09" db="EMBL/GenBank/DDBJ databases">
        <authorList>
            <person name="Zhu H."/>
        </authorList>
    </citation>
    <scope>NUCLEOTIDE SEQUENCE [LARGE SCALE GENOMIC DNA]</scope>
    <source>
        <strain evidence="4">K2W31S-8</strain>
    </source>
</reference>
<evidence type="ECO:0000313" key="3">
    <source>
        <dbReference type="EMBL" id="AYC34265.1"/>
    </source>
</evidence>
<dbReference type="RefSeq" id="WP_119894918.1">
    <property type="nucleotide sequence ID" value="NZ_CP032419.1"/>
</dbReference>
<feature type="signal peptide" evidence="2">
    <location>
        <begin position="1"/>
        <end position="22"/>
    </location>
</feature>
<evidence type="ECO:0000256" key="1">
    <source>
        <dbReference type="ARBA" id="ARBA00006987"/>
    </source>
</evidence>
<feature type="chain" id="PRO_5017417327" evidence="2">
    <location>
        <begin position="23"/>
        <end position="324"/>
    </location>
</feature>
<name>A0A385Z4T3_9PSED</name>
<dbReference type="EMBL" id="CP032419">
    <property type="protein sequence ID" value="AYC34265.1"/>
    <property type="molecule type" value="Genomic_DNA"/>
</dbReference>
<dbReference type="InterPro" id="IPR042100">
    <property type="entry name" value="Bug_dom1"/>
</dbReference>
<organism evidence="3 4">
    <name type="scientific">Pseudomonas cavernae</name>
    <dbReference type="NCBI Taxonomy" id="2320867"/>
    <lineage>
        <taxon>Bacteria</taxon>
        <taxon>Pseudomonadati</taxon>
        <taxon>Pseudomonadota</taxon>
        <taxon>Gammaproteobacteria</taxon>
        <taxon>Pseudomonadales</taxon>
        <taxon>Pseudomonadaceae</taxon>
        <taxon>Pseudomonas</taxon>
    </lineage>
</organism>
<dbReference type="CDD" id="cd07012">
    <property type="entry name" value="PBP2_Bug_TTT"/>
    <property type="match status" value="1"/>
</dbReference>
<dbReference type="PANTHER" id="PTHR42928:SF3">
    <property type="entry name" value="UPF0065 PROTEIN YFLP"/>
    <property type="match status" value="1"/>
</dbReference>
<dbReference type="InterPro" id="IPR005064">
    <property type="entry name" value="BUG"/>
</dbReference>
<keyword evidence="2" id="KW-0732">Signal</keyword>
<evidence type="ECO:0000313" key="4">
    <source>
        <dbReference type="Proteomes" id="UP000265560"/>
    </source>
</evidence>
<dbReference type="Gene3D" id="3.40.190.150">
    <property type="entry name" value="Bordetella uptake gene, domain 1"/>
    <property type="match status" value="1"/>
</dbReference>
<dbReference type="KEGG" id="pcav:D3880_18670"/>
<protein>
    <submittedName>
        <fullName evidence="3">Tripartite tricarboxylate transporter substrate binding protein</fullName>
    </submittedName>
</protein>
<dbReference type="Pfam" id="PF03401">
    <property type="entry name" value="TctC"/>
    <property type="match status" value="1"/>
</dbReference>
<dbReference type="AlphaFoldDB" id="A0A385Z4T3"/>
<accession>A0A385Z4T3</accession>